<dbReference type="InterPro" id="IPR038019">
    <property type="entry name" value="PRib_AMP_CycHydrolase_sf"/>
</dbReference>
<feature type="binding site" evidence="11">
    <location>
        <position position="89"/>
    </location>
    <ligand>
        <name>Mg(2+)</name>
        <dbReference type="ChEBI" id="CHEBI:18420"/>
    </ligand>
</feature>
<keyword evidence="11" id="KW-0460">Magnesium</keyword>
<sequence>MYVSTYLKFKDGKLITLDFNKINGLVPAIVQDYKTGEVLMLAFMNRNAWEKTLETGKATYFSRSRQKLWVKGETSGNVQIVKEILVDCDEDTVLLKVEQIGNAACHTGYRSCFYRKVEDGSLSIFGEPIFNPDEVYKK</sequence>
<comment type="pathway">
    <text evidence="4">Amino-acid biosynthesis; L-histidine biosynthesis; L-histidine from 5-phospho-alpha-D-ribose 1-diphosphate: step 2/9.</text>
</comment>
<comment type="function">
    <text evidence="11">Catalyzes the hydrolysis of the adenine ring of phosphoribosyl-AMP.</text>
</comment>
<dbReference type="GO" id="GO:0008270">
    <property type="term" value="F:zinc ion binding"/>
    <property type="evidence" value="ECO:0007669"/>
    <property type="project" value="UniProtKB-UniRule"/>
</dbReference>
<keyword evidence="7 11" id="KW-0963">Cytoplasm</keyword>
<comment type="catalytic activity">
    <reaction evidence="2">
        <text>1-(5-phospho-beta-D-ribosyl)-ATP + H2O = 1-(5-phospho-beta-D-ribosyl)-5'-AMP + diphosphate + H(+)</text>
        <dbReference type="Rhea" id="RHEA:22828"/>
        <dbReference type="ChEBI" id="CHEBI:15377"/>
        <dbReference type="ChEBI" id="CHEBI:15378"/>
        <dbReference type="ChEBI" id="CHEBI:33019"/>
        <dbReference type="ChEBI" id="CHEBI:59457"/>
        <dbReference type="ChEBI" id="CHEBI:73183"/>
        <dbReference type="EC" id="3.6.1.31"/>
    </reaction>
</comment>
<evidence type="ECO:0000256" key="10">
    <source>
        <dbReference type="ARBA" id="ARBA00023102"/>
    </source>
</evidence>
<dbReference type="HAMAP" id="MF_01021">
    <property type="entry name" value="HisI"/>
    <property type="match status" value="1"/>
</dbReference>
<dbReference type="GO" id="GO:0000105">
    <property type="term" value="P:L-histidine biosynthetic process"/>
    <property type="evidence" value="ECO:0007669"/>
    <property type="project" value="UniProtKB-UniRule"/>
</dbReference>
<feature type="binding site" evidence="11">
    <location>
        <position position="87"/>
    </location>
    <ligand>
        <name>Mg(2+)</name>
        <dbReference type="ChEBI" id="CHEBI:18420"/>
    </ligand>
</feature>
<dbReference type="EC" id="3.5.4.19" evidence="11"/>
<evidence type="ECO:0000256" key="1">
    <source>
        <dbReference type="ARBA" id="ARBA00000024"/>
    </source>
</evidence>
<protein>
    <recommendedName>
        <fullName evidence="11">Phosphoribosyl-AMP cyclohydrolase</fullName>
        <shortName evidence="11">PRA-CH</shortName>
        <ecNumber evidence="11">3.5.4.19</ecNumber>
    </recommendedName>
</protein>
<dbReference type="PANTHER" id="PTHR42945">
    <property type="entry name" value="HISTIDINE BIOSYNTHESIS BIFUNCTIONAL PROTEIN"/>
    <property type="match status" value="1"/>
</dbReference>
<comment type="cofactor">
    <cofactor evidence="11">
        <name>Zn(2+)</name>
        <dbReference type="ChEBI" id="CHEBI:29105"/>
    </cofactor>
    <text evidence="11">Binds 1 zinc ion per subunit.</text>
</comment>
<comment type="subcellular location">
    <subcellularLocation>
        <location evidence="11">Cytoplasm</location>
    </subcellularLocation>
</comment>
<dbReference type="GO" id="GO:0004635">
    <property type="term" value="F:phosphoribosyl-AMP cyclohydrolase activity"/>
    <property type="evidence" value="ECO:0007669"/>
    <property type="project" value="UniProtKB-UniRule"/>
</dbReference>
<dbReference type="PANTHER" id="PTHR42945:SF1">
    <property type="entry name" value="HISTIDINE BIOSYNTHESIS BIFUNCTIONAL PROTEIN HIS7"/>
    <property type="match status" value="1"/>
</dbReference>
<comment type="similarity">
    <text evidence="11">Belongs to the PRA-CH family.</text>
</comment>
<feature type="binding site" evidence="11">
    <location>
        <position position="105"/>
    </location>
    <ligand>
        <name>Zn(2+)</name>
        <dbReference type="ChEBI" id="CHEBI:29105"/>
        <note>ligand shared between dimeric partners</note>
    </ligand>
</feature>
<evidence type="ECO:0000256" key="4">
    <source>
        <dbReference type="ARBA" id="ARBA00005204"/>
    </source>
</evidence>
<keyword evidence="9 11" id="KW-0378">Hydrolase</keyword>
<comment type="cofactor">
    <cofactor evidence="11">
        <name>Mg(2+)</name>
        <dbReference type="ChEBI" id="CHEBI:18420"/>
    </cofactor>
    <text evidence="11">Binds 1 Mg(2+) ion per subunit.</text>
</comment>
<comment type="pathway">
    <text evidence="3 11">Amino-acid biosynthesis; L-histidine biosynthesis; L-histidine from 5-phospho-alpha-D-ribose 1-diphosphate: step 3/9.</text>
</comment>
<dbReference type="GO" id="GO:0004636">
    <property type="term" value="F:phosphoribosyl-ATP diphosphatase activity"/>
    <property type="evidence" value="ECO:0007669"/>
    <property type="project" value="UniProtKB-EC"/>
</dbReference>
<organism evidence="13">
    <name type="scientific">uncultured Desulfobacterium sp</name>
    <dbReference type="NCBI Taxonomy" id="201089"/>
    <lineage>
        <taxon>Bacteria</taxon>
        <taxon>Pseudomonadati</taxon>
        <taxon>Thermodesulfobacteriota</taxon>
        <taxon>Desulfobacteria</taxon>
        <taxon>Desulfobacterales</taxon>
        <taxon>Desulfobacteriaceae</taxon>
        <taxon>Desulfobacterium</taxon>
        <taxon>environmental samples</taxon>
    </lineage>
</organism>
<dbReference type="FunFam" id="3.10.20.810:FF:000001">
    <property type="entry name" value="Histidine biosynthesis bifunctional protein HisIE"/>
    <property type="match status" value="1"/>
</dbReference>
<keyword evidence="10 11" id="KW-0368">Histidine biosynthesis</keyword>
<comment type="catalytic activity">
    <reaction evidence="1 11">
        <text>1-(5-phospho-beta-D-ribosyl)-5'-AMP + H2O = 1-(5-phospho-beta-D-ribosyl)-5-[(5-phospho-beta-D-ribosylamino)methylideneamino]imidazole-4-carboxamide</text>
        <dbReference type="Rhea" id="RHEA:20049"/>
        <dbReference type="ChEBI" id="CHEBI:15377"/>
        <dbReference type="ChEBI" id="CHEBI:58435"/>
        <dbReference type="ChEBI" id="CHEBI:59457"/>
        <dbReference type="EC" id="3.5.4.19"/>
    </reaction>
</comment>
<keyword evidence="11" id="KW-0862">Zinc</keyword>
<dbReference type="GO" id="GO:0005737">
    <property type="term" value="C:cytoplasm"/>
    <property type="evidence" value="ECO:0007669"/>
    <property type="project" value="UniProtKB-SubCell"/>
</dbReference>
<evidence type="ECO:0000256" key="2">
    <source>
        <dbReference type="ARBA" id="ARBA00001460"/>
    </source>
</evidence>
<name>E1YLC7_9BACT</name>
<dbReference type="InterPro" id="IPR026660">
    <property type="entry name" value="PRA-CH"/>
</dbReference>
<dbReference type="Pfam" id="PF01502">
    <property type="entry name" value="PRA-CH"/>
    <property type="match status" value="1"/>
</dbReference>
<comment type="similarity">
    <text evidence="6">In the N-terminal section; belongs to the PRA-CH family.</text>
</comment>
<dbReference type="UniPathway" id="UPA00031">
    <property type="reaction ID" value="UER00008"/>
</dbReference>
<reference evidence="13" key="1">
    <citation type="journal article" date="2011" name="Environ. Microbiol.">
        <title>Genomic insights into the metabolic potential of the polycyclic aromatic hydrocarbon degrading sulfate-reducing Deltaproteobacterium N47.</title>
        <authorList>
            <person name="Bergmann F."/>
            <person name="Selesi D."/>
            <person name="Weinmaier T."/>
            <person name="Tischler P."/>
            <person name="Rattei T."/>
            <person name="Meckenstock R.U."/>
        </authorList>
    </citation>
    <scope>NUCLEOTIDE SEQUENCE</scope>
</reference>
<evidence type="ECO:0000256" key="11">
    <source>
        <dbReference type="HAMAP-Rule" id="MF_01021"/>
    </source>
</evidence>
<evidence type="ECO:0000256" key="7">
    <source>
        <dbReference type="ARBA" id="ARBA00022490"/>
    </source>
</evidence>
<evidence type="ECO:0000256" key="6">
    <source>
        <dbReference type="ARBA" id="ARBA00008299"/>
    </source>
</evidence>
<keyword evidence="8 11" id="KW-0028">Amino-acid biosynthesis</keyword>
<evidence type="ECO:0000256" key="9">
    <source>
        <dbReference type="ARBA" id="ARBA00022801"/>
    </source>
</evidence>
<dbReference type="Gene3D" id="4.10.80.70">
    <property type="match status" value="1"/>
</dbReference>
<dbReference type="AlphaFoldDB" id="E1YLC7"/>
<dbReference type="Gene3D" id="3.10.20.810">
    <property type="entry name" value="Phosphoribosyl-AMP cyclohydrolase"/>
    <property type="match status" value="1"/>
</dbReference>
<evidence type="ECO:0000259" key="12">
    <source>
        <dbReference type="Pfam" id="PF01502"/>
    </source>
</evidence>
<feature type="domain" description="Phosphoribosyl-AMP cyclohydrolase" evidence="12">
    <location>
        <begin position="40"/>
        <end position="114"/>
    </location>
</feature>
<feature type="binding site" evidence="11">
    <location>
        <position position="91"/>
    </location>
    <ligand>
        <name>Mg(2+)</name>
        <dbReference type="ChEBI" id="CHEBI:18420"/>
    </ligand>
</feature>
<accession>E1YLC7</accession>
<dbReference type="EMBL" id="FR695877">
    <property type="protein sequence ID" value="CBX30910.1"/>
    <property type="molecule type" value="Genomic_DNA"/>
</dbReference>
<dbReference type="InterPro" id="IPR002496">
    <property type="entry name" value="PRib_AMP_CycHydrolase_dom"/>
</dbReference>
<gene>
    <name evidence="11" type="primary">hisI</name>
    <name evidence="13" type="ORF">N47_E44220</name>
</gene>
<evidence type="ECO:0000256" key="3">
    <source>
        <dbReference type="ARBA" id="ARBA00005169"/>
    </source>
</evidence>
<dbReference type="NCBIfam" id="NF000768">
    <property type="entry name" value="PRK00051.1"/>
    <property type="match status" value="1"/>
</dbReference>
<proteinExistence type="inferred from homology"/>
<feature type="binding site" evidence="11">
    <location>
        <position position="112"/>
    </location>
    <ligand>
        <name>Zn(2+)</name>
        <dbReference type="ChEBI" id="CHEBI:29105"/>
        <note>ligand shared between dimeric partners</note>
    </ligand>
</feature>
<dbReference type="SUPFAM" id="SSF141734">
    <property type="entry name" value="HisI-like"/>
    <property type="match status" value="1"/>
</dbReference>
<keyword evidence="11" id="KW-0479">Metal-binding</keyword>
<comment type="similarity">
    <text evidence="5">In the C-terminal section; belongs to the PRA-PH family.</text>
</comment>
<evidence type="ECO:0000313" key="13">
    <source>
        <dbReference type="EMBL" id="CBX30910.1"/>
    </source>
</evidence>
<evidence type="ECO:0000256" key="8">
    <source>
        <dbReference type="ARBA" id="ARBA00022605"/>
    </source>
</evidence>
<dbReference type="GO" id="GO:0000287">
    <property type="term" value="F:magnesium ion binding"/>
    <property type="evidence" value="ECO:0007669"/>
    <property type="project" value="UniProtKB-UniRule"/>
</dbReference>
<evidence type="ECO:0000256" key="5">
    <source>
        <dbReference type="ARBA" id="ARBA00007731"/>
    </source>
</evidence>
<feature type="binding site" evidence="11">
    <location>
        <position position="88"/>
    </location>
    <ligand>
        <name>Zn(2+)</name>
        <dbReference type="ChEBI" id="CHEBI:29105"/>
        <note>ligand shared between dimeric partners</note>
    </ligand>
</feature>
<comment type="subunit">
    <text evidence="11">Homodimer.</text>
</comment>